<proteinExistence type="predicted"/>
<feature type="non-terminal residue" evidence="1">
    <location>
        <position position="1"/>
    </location>
</feature>
<gene>
    <name evidence="1" type="ORF">AZE42_05472</name>
</gene>
<evidence type="ECO:0000313" key="2">
    <source>
        <dbReference type="Proteomes" id="UP000183567"/>
    </source>
</evidence>
<evidence type="ECO:0000313" key="1">
    <source>
        <dbReference type="EMBL" id="OJA11616.1"/>
    </source>
</evidence>
<accession>A0A1J8QE48</accession>
<dbReference type="Proteomes" id="UP000183567">
    <property type="component" value="Unassembled WGS sequence"/>
</dbReference>
<comment type="caution">
    <text evidence="1">The sequence shown here is derived from an EMBL/GenBank/DDBJ whole genome shotgun (WGS) entry which is preliminary data.</text>
</comment>
<sequence>LPSSEVRQSALLHGALTSTYKAPRLCGVHCVSLDGTLCTELGLYWHAHLVVCALFNATPSPRNIECTGRTMKLRLPSTILLVSTLCELHGFRAVQINGGALDYGQTSSAARSFDNLSRLANMSYPHQNHDYSFNYDMYNNTFGIHQVVHPYQLGCDQSSGGNVTSSASDPIQSSGISHSVEMFVPMNIPQYNRDGSLTVLFQMNTERNSLSIPLEKCLDGSGHHLKNPDEIMFLTVDRTQVYTFKLVIAWPGYDTVEYPIDIGTNEAPVTRAQLARQIAYHFFGFFKLCDSGHFTQKSDFQWKVGGQGGYSFYQMHLSAFWNIEGTSWGTSIRVLKHA</sequence>
<name>A0A1J8QE48_9AGAM</name>
<organism evidence="1 2">
    <name type="scientific">Rhizopogon vesiculosus</name>
    <dbReference type="NCBI Taxonomy" id="180088"/>
    <lineage>
        <taxon>Eukaryota</taxon>
        <taxon>Fungi</taxon>
        <taxon>Dikarya</taxon>
        <taxon>Basidiomycota</taxon>
        <taxon>Agaricomycotina</taxon>
        <taxon>Agaricomycetes</taxon>
        <taxon>Agaricomycetidae</taxon>
        <taxon>Boletales</taxon>
        <taxon>Suillineae</taxon>
        <taxon>Rhizopogonaceae</taxon>
        <taxon>Rhizopogon</taxon>
    </lineage>
</organism>
<reference evidence="1 2" key="1">
    <citation type="submission" date="2016-03" db="EMBL/GenBank/DDBJ databases">
        <title>Comparative genomics of the ectomycorrhizal sister species Rhizopogon vinicolor and Rhizopogon vesiculosus (Basidiomycota: Boletales) reveals a divergence of the mating type B locus.</title>
        <authorList>
            <person name="Mujic A.B."/>
            <person name="Kuo A."/>
            <person name="Tritt A."/>
            <person name="Lipzen A."/>
            <person name="Chen C."/>
            <person name="Johnson J."/>
            <person name="Sharma A."/>
            <person name="Barry K."/>
            <person name="Grigoriev I.V."/>
            <person name="Spatafora J.W."/>
        </authorList>
    </citation>
    <scope>NUCLEOTIDE SEQUENCE [LARGE SCALE GENOMIC DNA]</scope>
    <source>
        <strain evidence="1 2">AM-OR11-056</strain>
    </source>
</reference>
<dbReference type="EMBL" id="LVVM01004995">
    <property type="protein sequence ID" value="OJA11616.1"/>
    <property type="molecule type" value="Genomic_DNA"/>
</dbReference>
<keyword evidence="2" id="KW-1185">Reference proteome</keyword>
<protein>
    <submittedName>
        <fullName evidence="1">Uncharacterized protein</fullName>
    </submittedName>
</protein>
<dbReference type="OrthoDB" id="2662268at2759"/>
<dbReference type="AlphaFoldDB" id="A0A1J8QE48"/>